<keyword evidence="9" id="KW-1185">Reference proteome</keyword>
<keyword evidence="3" id="KW-0238">DNA-binding</keyword>
<feature type="domain" description="ATP-dependent RecD2 DNA helicase-like helix-hairpin-helix" evidence="5">
    <location>
        <begin position="139"/>
        <end position="229"/>
    </location>
</feature>
<proteinExistence type="inferred from homology"/>
<dbReference type="InterPro" id="IPR029493">
    <property type="entry name" value="RecD2-like_HHH"/>
</dbReference>
<reference evidence="8" key="1">
    <citation type="submission" date="2022-09" db="EMBL/GenBank/DDBJ databases">
        <title>Novel Mycoplasma species identified in domestic and wild animals.</title>
        <authorList>
            <person name="Volokhov D.V."/>
            <person name="Furtak V.A."/>
            <person name="Zagorodnyaya T.A."/>
        </authorList>
    </citation>
    <scope>NUCLEOTIDE SEQUENCE</scope>
    <source>
        <strain evidence="8">Oakley</strain>
    </source>
</reference>
<dbReference type="SUPFAM" id="SSF52540">
    <property type="entry name" value="P-loop containing nucleoside triphosphate hydrolases"/>
    <property type="match status" value="2"/>
</dbReference>
<dbReference type="Pfam" id="PF23139">
    <property type="entry name" value="OB_YrrC"/>
    <property type="match status" value="1"/>
</dbReference>
<organism evidence="8 9">
    <name type="scientific">Paracholeplasma manati</name>
    <dbReference type="NCBI Taxonomy" id="591373"/>
    <lineage>
        <taxon>Bacteria</taxon>
        <taxon>Bacillati</taxon>
        <taxon>Mycoplasmatota</taxon>
        <taxon>Mollicutes</taxon>
        <taxon>Acholeplasmatales</taxon>
        <taxon>Acholeplasmataceae</taxon>
        <taxon>Paracholeplasma</taxon>
    </lineage>
</organism>
<dbReference type="EMBL" id="JAOVQM010000002">
    <property type="protein sequence ID" value="MCV2231815.1"/>
    <property type="molecule type" value="Genomic_DNA"/>
</dbReference>
<comment type="caution">
    <text evidence="8">The sequence shown here is derived from an EMBL/GenBank/DDBJ whole genome shotgun (WGS) entry which is preliminary data.</text>
</comment>
<dbReference type="Pfam" id="PF13538">
    <property type="entry name" value="UvrD_C_2"/>
    <property type="match status" value="1"/>
</dbReference>
<evidence type="ECO:0000256" key="2">
    <source>
        <dbReference type="ARBA" id="ARBA00022840"/>
    </source>
</evidence>
<dbReference type="Pfam" id="PF14490">
    <property type="entry name" value="HHH_RecD2"/>
    <property type="match status" value="1"/>
</dbReference>
<dbReference type="Gene3D" id="3.40.50.300">
    <property type="entry name" value="P-loop containing nucleotide triphosphate hydrolases"/>
    <property type="match status" value="2"/>
</dbReference>
<feature type="domain" description="ATP-dependent RecD2 DNA helicase OB-fold" evidence="7">
    <location>
        <begin position="1"/>
        <end position="71"/>
    </location>
</feature>
<dbReference type="HAMAP" id="MF_01488">
    <property type="entry name" value="RecD2"/>
    <property type="match status" value="1"/>
</dbReference>
<comment type="catalytic activity">
    <reaction evidence="3">
        <text>ATP + H2O = ADP + phosphate + H(+)</text>
        <dbReference type="Rhea" id="RHEA:13065"/>
        <dbReference type="ChEBI" id="CHEBI:15377"/>
        <dbReference type="ChEBI" id="CHEBI:15378"/>
        <dbReference type="ChEBI" id="CHEBI:30616"/>
        <dbReference type="ChEBI" id="CHEBI:43474"/>
        <dbReference type="ChEBI" id="CHEBI:456216"/>
        <dbReference type="EC" id="5.6.2.3"/>
    </reaction>
</comment>
<feature type="binding site" evidence="3">
    <location>
        <begin position="340"/>
        <end position="344"/>
    </location>
    <ligand>
        <name>ATP</name>
        <dbReference type="ChEBI" id="CHEBI:30616"/>
    </ligand>
</feature>
<dbReference type="NCBIfam" id="TIGR01448">
    <property type="entry name" value="recD_rel"/>
    <property type="match status" value="1"/>
</dbReference>
<comment type="function">
    <text evidence="3">DNA-dependent ATPase and ATP-dependent 5'-3' DNA helicase. Has no activity on blunt DNA or DNA with 3'-overhangs, requires at least 10 bases of 5'-ssDNA for helicase activity.</text>
</comment>
<keyword evidence="3" id="KW-0347">Helicase</keyword>
<dbReference type="Pfam" id="PF13245">
    <property type="entry name" value="AAA_19"/>
    <property type="match status" value="1"/>
</dbReference>
<keyword evidence="1 3" id="KW-0547">Nucleotide-binding</keyword>
<protein>
    <recommendedName>
        <fullName evidence="3">ATP-dependent RecD2 DNA helicase</fullName>
        <ecNumber evidence="3">5.6.2.3</ecNumber>
    </recommendedName>
    <alternativeName>
        <fullName evidence="3">DNA 5'-3' helicase subunit RecD2</fullName>
    </alternativeName>
</protein>
<dbReference type="PANTHER" id="PTHR43788:SF6">
    <property type="entry name" value="DNA HELICASE B"/>
    <property type="match status" value="1"/>
</dbReference>
<evidence type="ECO:0000259" key="5">
    <source>
        <dbReference type="Pfam" id="PF14490"/>
    </source>
</evidence>
<evidence type="ECO:0000259" key="4">
    <source>
        <dbReference type="Pfam" id="PF13538"/>
    </source>
</evidence>
<dbReference type="EC" id="5.6.2.3" evidence="3"/>
<dbReference type="CDD" id="cd17933">
    <property type="entry name" value="DEXSc_RecD-like"/>
    <property type="match status" value="1"/>
</dbReference>
<dbReference type="InterPro" id="IPR027785">
    <property type="entry name" value="UvrD-like_helicase_C"/>
</dbReference>
<dbReference type="Gene3D" id="2.30.30.940">
    <property type="match status" value="1"/>
</dbReference>
<keyword evidence="3" id="KW-0413">Isomerase</keyword>
<dbReference type="InterPro" id="IPR041451">
    <property type="entry name" value="RecD2_SH13"/>
</dbReference>
<evidence type="ECO:0000259" key="7">
    <source>
        <dbReference type="Pfam" id="PF23139"/>
    </source>
</evidence>
<evidence type="ECO:0000256" key="3">
    <source>
        <dbReference type="HAMAP-Rule" id="MF_01488"/>
    </source>
</evidence>
<evidence type="ECO:0000259" key="6">
    <source>
        <dbReference type="Pfam" id="PF18335"/>
    </source>
</evidence>
<evidence type="ECO:0000256" key="1">
    <source>
        <dbReference type="ARBA" id="ARBA00022741"/>
    </source>
</evidence>
<evidence type="ECO:0000313" key="9">
    <source>
        <dbReference type="Proteomes" id="UP001177160"/>
    </source>
</evidence>
<keyword evidence="2 3" id="KW-0067">ATP-binding</keyword>
<dbReference type="Pfam" id="PF18335">
    <property type="entry name" value="SH3_13"/>
    <property type="match status" value="1"/>
</dbReference>
<gene>
    <name evidence="3" type="primary">recD2</name>
    <name evidence="8" type="ORF">N7548_03135</name>
</gene>
<name>A0ABT2Y505_9MOLU</name>
<dbReference type="InterPro" id="IPR055446">
    <property type="entry name" value="RecD2_N_OB"/>
</dbReference>
<dbReference type="Gene3D" id="1.10.10.2220">
    <property type="match status" value="1"/>
</dbReference>
<feature type="domain" description="UvrD-like helicase C-terminal" evidence="4">
    <location>
        <begin position="642"/>
        <end position="689"/>
    </location>
</feature>
<sequence>MRTLIGNVTHYLFRNQDNGYSIAKVILEDESEVIMTGYFPELSKEVTYSFTCEETTHPKYGIQYKVIQFDKADVQNKEGLIAYLSSDLFTGIGPVKARKMVELFGDQTIKKILDDKLILMQVGLNRLQIERFYQQLYDNQVIESTLVKLYGYGLSSKMAMKLFNKYKDETLSVLQKNPYKLIEDIDGIGFQKADAIAALFSIEKDDPRRIQAAILYGIKTFSFSKGDTFLYENQLDYIYQTFLPDIDNRKIDVGLEQLIAQNHVLHNENKYFLKQIFDTELSVSNHIKRLMVDREDRSNEIHNLIERAQFDLGIEYTEKQKAAILSALGSSISVITGGPGTGKTTVISGILYVYSRLHQIDLTKESASEDILLVAPTGRASRRMQAVMNVKAMTIHRALGYNYDGVFYYNDNIQLPQDLIVIDEASMIDIFLAENLFKSIPAHTQVIIVGDEDQLPSVGPGYVLGDIIASNQVPVIRLKEIHRQAKNSNIISLAQAVNEQRVEDTDFDSKEDIKFMNLESSKIIDTIRYTVKAALDLGYDLYEDIQVLIPMYKGPLGIDAVNKVLQESLMDFKKTITYGEKVFTIGDKVIQLANSPEKGIMNGDIGIIKDISKSKDNEDIIYISFDDHVIPFQKGDLEDLNHAYAISIHKSQGSEYKVVIMPLVRAYMRLLRKELLYTGITRTKTHLSLLGDLSLIEQASKVLNEKRQTRLAHYLNESIESVEVELSPYDFLE</sequence>
<dbReference type="InterPro" id="IPR006345">
    <property type="entry name" value="RecD2"/>
</dbReference>
<evidence type="ECO:0000313" key="8">
    <source>
        <dbReference type="EMBL" id="MCV2231815.1"/>
    </source>
</evidence>
<dbReference type="CDD" id="cd18809">
    <property type="entry name" value="SF1_C_RecD"/>
    <property type="match status" value="1"/>
</dbReference>
<accession>A0ABT2Y505</accession>
<dbReference type="InterPro" id="IPR050534">
    <property type="entry name" value="Coronavir_polyprotein_1ab"/>
</dbReference>
<dbReference type="PANTHER" id="PTHR43788">
    <property type="entry name" value="DNA2/NAM7 HELICASE FAMILY MEMBER"/>
    <property type="match status" value="1"/>
</dbReference>
<dbReference type="RefSeq" id="WP_263607968.1">
    <property type="nucleotide sequence ID" value="NZ_JAOVQM010000002.1"/>
</dbReference>
<comment type="similarity">
    <text evidence="3">Belongs to the RecD family. RecD2 subfamily.</text>
</comment>
<feature type="domain" description="ATP-dependent RecD2 DNA helicase SH3" evidence="6">
    <location>
        <begin position="562"/>
        <end position="623"/>
    </location>
</feature>
<keyword evidence="3" id="KW-0378">Hydrolase</keyword>
<dbReference type="InterPro" id="IPR027417">
    <property type="entry name" value="P-loop_NTPase"/>
</dbReference>
<dbReference type="Proteomes" id="UP001177160">
    <property type="component" value="Unassembled WGS sequence"/>
</dbReference>